<proteinExistence type="predicted"/>
<reference evidence="1" key="1">
    <citation type="submission" date="2021-01" db="EMBL/GenBank/DDBJ databases">
        <authorList>
            <person name="Corre E."/>
            <person name="Pelletier E."/>
            <person name="Niang G."/>
            <person name="Scheremetjew M."/>
            <person name="Finn R."/>
            <person name="Kale V."/>
            <person name="Holt S."/>
            <person name="Cochrane G."/>
            <person name="Meng A."/>
            <person name="Brown T."/>
            <person name="Cohen L."/>
        </authorList>
    </citation>
    <scope>NUCLEOTIDE SEQUENCE</scope>
    <source>
        <strain evidence="1">CCMP1594</strain>
    </source>
</reference>
<dbReference type="AlphaFoldDB" id="A0A7S4D143"/>
<accession>A0A7S4D143</accession>
<dbReference type="EMBL" id="HBJA01067718">
    <property type="protein sequence ID" value="CAE0812688.1"/>
    <property type="molecule type" value="Transcribed_RNA"/>
</dbReference>
<organism evidence="1">
    <name type="scientific">Eutreptiella gymnastica</name>
    <dbReference type="NCBI Taxonomy" id="73025"/>
    <lineage>
        <taxon>Eukaryota</taxon>
        <taxon>Discoba</taxon>
        <taxon>Euglenozoa</taxon>
        <taxon>Euglenida</taxon>
        <taxon>Spirocuta</taxon>
        <taxon>Euglenophyceae</taxon>
        <taxon>Eutreptiales</taxon>
        <taxon>Eutreptiaceae</taxon>
        <taxon>Eutreptiella</taxon>
    </lineage>
</organism>
<gene>
    <name evidence="1" type="ORF">EGYM00163_LOCUS23838</name>
</gene>
<name>A0A7S4D143_9EUGL</name>
<protein>
    <submittedName>
        <fullName evidence="1">Uncharacterized protein</fullName>
    </submittedName>
</protein>
<evidence type="ECO:0000313" key="1">
    <source>
        <dbReference type="EMBL" id="CAE0812688.1"/>
    </source>
</evidence>
<sequence length="108" mass="12639">MTLKRERRHAPIQIQIKTLDLFSIAHRLLGLGWHERERIRWGEVRTAKMRKEKQTSLRMGWGLCIKIICPHVRKYVYRHVLGDSHTAQTTGSAIVQHQDSKKLDTCSP</sequence>